<keyword evidence="8" id="KW-1185">Reference proteome</keyword>
<dbReference type="PANTHER" id="PTHR46093:SF18">
    <property type="entry name" value="FIBRONECTIN TYPE-III DOMAIN-CONTAINING PROTEIN"/>
    <property type="match status" value="1"/>
</dbReference>
<keyword evidence="3" id="KW-0245">EGF-like domain</keyword>
<keyword evidence="1" id="KW-0880">Kelch repeat</keyword>
<dbReference type="InterPro" id="IPR000742">
    <property type="entry name" value="EGF"/>
</dbReference>
<feature type="domain" description="EGF-like" evidence="6">
    <location>
        <begin position="691"/>
        <end position="722"/>
    </location>
</feature>
<feature type="disulfide bond" evidence="3">
    <location>
        <begin position="695"/>
        <end position="705"/>
    </location>
</feature>
<evidence type="ECO:0000256" key="4">
    <source>
        <dbReference type="SAM" id="Phobius"/>
    </source>
</evidence>
<dbReference type="Pfam" id="PF24681">
    <property type="entry name" value="Kelch_KLHDC2_KLHL20_DRC7"/>
    <property type="match status" value="1"/>
</dbReference>
<evidence type="ECO:0000313" key="7">
    <source>
        <dbReference type="EMBL" id="KAG5189572.1"/>
    </source>
</evidence>
<dbReference type="OrthoDB" id="6130531at2759"/>
<dbReference type="Gene3D" id="2.60.120.260">
    <property type="entry name" value="Galactose-binding domain-like"/>
    <property type="match status" value="1"/>
</dbReference>
<dbReference type="PANTHER" id="PTHR46093">
    <property type="entry name" value="ACYL-COA-BINDING DOMAIN-CONTAINING PROTEIN 5"/>
    <property type="match status" value="1"/>
</dbReference>
<feature type="disulfide bond" evidence="3">
    <location>
        <begin position="712"/>
        <end position="721"/>
    </location>
</feature>
<evidence type="ECO:0000313" key="8">
    <source>
        <dbReference type="Proteomes" id="UP000664859"/>
    </source>
</evidence>
<dbReference type="SUPFAM" id="SSF117281">
    <property type="entry name" value="Kelch motif"/>
    <property type="match status" value="1"/>
</dbReference>
<reference evidence="7" key="1">
    <citation type="submission" date="2021-02" db="EMBL/GenBank/DDBJ databases">
        <title>First Annotated Genome of the Yellow-green Alga Tribonema minus.</title>
        <authorList>
            <person name="Mahan K.M."/>
        </authorList>
    </citation>
    <scope>NUCLEOTIDE SEQUENCE</scope>
    <source>
        <strain evidence="7">UTEX B ZZ1240</strain>
    </source>
</reference>
<dbReference type="EMBL" id="JAFCMP010000047">
    <property type="protein sequence ID" value="KAG5189572.1"/>
    <property type="molecule type" value="Genomic_DNA"/>
</dbReference>
<feature type="disulfide bond" evidence="3">
    <location>
        <begin position="830"/>
        <end position="839"/>
    </location>
</feature>
<feature type="domain" description="EGF-like" evidence="6">
    <location>
        <begin position="805"/>
        <end position="840"/>
    </location>
</feature>
<dbReference type="InterPro" id="IPR015915">
    <property type="entry name" value="Kelch-typ_b-propeller"/>
</dbReference>
<feature type="transmembrane region" description="Helical" evidence="4">
    <location>
        <begin position="901"/>
        <end position="921"/>
    </location>
</feature>
<evidence type="ECO:0000256" key="3">
    <source>
        <dbReference type="PROSITE-ProRule" id="PRU00076"/>
    </source>
</evidence>
<evidence type="ECO:0000256" key="1">
    <source>
        <dbReference type="ARBA" id="ARBA00022441"/>
    </source>
</evidence>
<feature type="disulfide bond" evidence="3">
    <location>
        <begin position="809"/>
        <end position="819"/>
    </location>
</feature>
<accession>A0A835Z8A8</accession>
<feature type="signal peptide" evidence="5">
    <location>
        <begin position="1"/>
        <end position="30"/>
    </location>
</feature>
<dbReference type="PROSITE" id="PS01186">
    <property type="entry name" value="EGF_2"/>
    <property type="match status" value="2"/>
</dbReference>
<organism evidence="7 8">
    <name type="scientific">Tribonema minus</name>
    <dbReference type="NCBI Taxonomy" id="303371"/>
    <lineage>
        <taxon>Eukaryota</taxon>
        <taxon>Sar</taxon>
        <taxon>Stramenopiles</taxon>
        <taxon>Ochrophyta</taxon>
        <taxon>PX clade</taxon>
        <taxon>Xanthophyceae</taxon>
        <taxon>Tribonematales</taxon>
        <taxon>Tribonemataceae</taxon>
        <taxon>Tribonema</taxon>
    </lineage>
</organism>
<feature type="chain" id="PRO_5032765431" description="EGF-like domain-containing protein" evidence="5">
    <location>
        <begin position="31"/>
        <end position="930"/>
    </location>
</feature>
<keyword evidence="3" id="KW-1015">Disulfide bond</keyword>
<dbReference type="PROSITE" id="PS00022">
    <property type="entry name" value="EGF_1"/>
    <property type="match status" value="2"/>
</dbReference>
<comment type="caution">
    <text evidence="7">The sequence shown here is derived from an EMBL/GenBank/DDBJ whole genome shotgun (WGS) entry which is preliminary data.</text>
</comment>
<evidence type="ECO:0000256" key="2">
    <source>
        <dbReference type="ARBA" id="ARBA00022737"/>
    </source>
</evidence>
<sequence length="930" mass="103227">MRRRRQAGLRGCCCGCARLLLVSLLHTTSAWKEWQNNGYTNSSWASLWNKTEGPGGRSGHSLVLFDGGNTVVMFGGRDNDRTRRHVPHTYEVTRVDGTLEFVSYDEKPVIECQEDLINAGNTSSGSCSLEVPVGLYYNDVWAYNLTCKRPDDSDPCPNDGWKLLHEGARLGGCKFYRGLEVCSTPGERWGQGAAAFDDGTMLIYGGYSHRCGDYCDDMWAFDLRRGKYANTWMEIYEPGHFSADTGPGKRWKFSVASDGARMFIFGGHRLWQGFASDNSQDNDWNSTALLPAGGYLSDLWIYTKRQVRPGEPVPTDSSDYGNFTRAAELQDCVVEPGEAWADRSDVTCSLAWPSPRAGHQMVWDAERQGLWVHGGYTTYFPYIDTNGAGSGLGVGTKEGLSEFRPYPDHPFFLSDLWFYDLSSGRWSQIQPASVAPPARMDHSMVKVADALVIMGGYLDNHHYDDTWQFNITTRKWRQRTEFAHAAECVELQWPSDLHRSAKAPWGVLPYAEQDYFYYNGSGATDYGVLTPEQVALAAKERPAEIADGTPQVPYAATGLRQYVRPFSFSPDWAKGKAVTLSERCTSVFGEPTRGKPLDGLNGRASDPVLIAQPRRRAPGWDGCRDRADGNRDLPWQLEWSHPGHRSAAAAVYSESRGQIVMYGGRGYEEERAQSISFTPPTQVLSDMWVLNVNDCPADCSGHGSCTFGNCLCTPGYYGTDCSNSSCPGDYCYFDEDSSQQVCGHCCHAAWEHSNTDMMTIWPAILQIGDVERAQCSRERPGEAHGICDGFGACQCEPPFIGADCSIRDCPQNCSFHGWCSVEFPVSRCACYYGYYGEACQYQECLNNCSYPHGVCNNATGECDCRDVYNPYNNTRRWQQWGGEDCSYLPVFAAAAARAPPLWHWLAVACAAAAVAVGMCAVDARHVRAAL</sequence>
<dbReference type="PROSITE" id="PS50026">
    <property type="entry name" value="EGF_3"/>
    <property type="match status" value="2"/>
</dbReference>
<evidence type="ECO:0000256" key="5">
    <source>
        <dbReference type="SAM" id="SignalP"/>
    </source>
</evidence>
<dbReference type="Pfam" id="PF23106">
    <property type="entry name" value="EGF_Teneurin"/>
    <property type="match status" value="1"/>
</dbReference>
<dbReference type="Proteomes" id="UP000664859">
    <property type="component" value="Unassembled WGS sequence"/>
</dbReference>
<comment type="caution">
    <text evidence="3">Lacks conserved residue(s) required for the propagation of feature annotation.</text>
</comment>
<dbReference type="Gene3D" id="2.10.25.10">
    <property type="entry name" value="Laminin"/>
    <property type="match status" value="1"/>
</dbReference>
<evidence type="ECO:0000259" key="6">
    <source>
        <dbReference type="PROSITE" id="PS50026"/>
    </source>
</evidence>
<keyword evidence="5" id="KW-0732">Signal</keyword>
<keyword evidence="4" id="KW-0812">Transmembrane</keyword>
<proteinExistence type="predicted"/>
<name>A0A835Z8A8_9STRA</name>
<protein>
    <recommendedName>
        <fullName evidence="6">EGF-like domain-containing protein</fullName>
    </recommendedName>
</protein>
<keyword evidence="2" id="KW-0677">Repeat</keyword>
<dbReference type="AlphaFoldDB" id="A0A835Z8A8"/>
<keyword evidence="4" id="KW-1133">Transmembrane helix</keyword>
<keyword evidence="4" id="KW-0472">Membrane</keyword>
<dbReference type="Gene3D" id="2.120.10.80">
    <property type="entry name" value="Kelch-type beta propeller"/>
    <property type="match status" value="2"/>
</dbReference>
<gene>
    <name evidence="7" type="ORF">JKP88DRAFT_259972</name>
</gene>